<proteinExistence type="predicted"/>
<dbReference type="PROSITE" id="PS51257">
    <property type="entry name" value="PROKAR_LIPOPROTEIN"/>
    <property type="match status" value="1"/>
</dbReference>
<accession>A0A853IGJ5</accession>
<dbReference type="RefSeq" id="WP_180571134.1">
    <property type="nucleotide sequence ID" value="NZ_JACCKB010000062.1"/>
</dbReference>
<protein>
    <recommendedName>
        <fullName evidence="3">Lipoprotein</fullName>
    </recommendedName>
</protein>
<evidence type="ECO:0008006" key="3">
    <source>
        <dbReference type="Google" id="ProtNLM"/>
    </source>
</evidence>
<keyword evidence="2" id="KW-1185">Reference proteome</keyword>
<dbReference type="EMBL" id="JACCKB010000062">
    <property type="protein sequence ID" value="NYZ69134.1"/>
    <property type="molecule type" value="Genomic_DNA"/>
</dbReference>
<dbReference type="AlphaFoldDB" id="A0A853IGJ5"/>
<sequence length="168" mass="19130">MKHIISIVFTLFLSGCASNLYVYESEKVQSPAIEKIKVFITNPEIGKPYDILVGSGIYEITNDRENSNKLTLKPSSRNAMCGNPLIASFVTFGLVPVSLPSFIEFTYTIETQSSRAEYRHNIELYTRVSIWEWLLKPTAKNETEVMSEALAKSQRMITKPGKSRNWVW</sequence>
<name>A0A853IGJ5_9GAMM</name>
<gene>
    <name evidence="1" type="ORF">H0A36_24240</name>
</gene>
<comment type="caution">
    <text evidence="1">The sequence shown here is derived from an EMBL/GenBank/DDBJ whole genome shotgun (WGS) entry which is preliminary data.</text>
</comment>
<evidence type="ECO:0000313" key="2">
    <source>
        <dbReference type="Proteomes" id="UP000569732"/>
    </source>
</evidence>
<reference evidence="1 2" key="1">
    <citation type="submission" date="2020-07" db="EMBL/GenBank/DDBJ databases">
        <title>Endozoicomonas sp. nov., isolated from sediment.</title>
        <authorList>
            <person name="Gu T."/>
        </authorList>
    </citation>
    <scope>NUCLEOTIDE SEQUENCE [LARGE SCALE GENOMIC DNA]</scope>
    <source>
        <strain evidence="1 2">SM1973</strain>
    </source>
</reference>
<dbReference type="Proteomes" id="UP000569732">
    <property type="component" value="Unassembled WGS sequence"/>
</dbReference>
<evidence type="ECO:0000313" key="1">
    <source>
        <dbReference type="EMBL" id="NYZ69134.1"/>
    </source>
</evidence>
<organism evidence="1 2">
    <name type="scientific">Spartinivicinus marinus</name>
    <dbReference type="NCBI Taxonomy" id="2994442"/>
    <lineage>
        <taxon>Bacteria</taxon>
        <taxon>Pseudomonadati</taxon>
        <taxon>Pseudomonadota</taxon>
        <taxon>Gammaproteobacteria</taxon>
        <taxon>Oceanospirillales</taxon>
        <taxon>Zooshikellaceae</taxon>
        <taxon>Spartinivicinus</taxon>
    </lineage>
</organism>